<proteinExistence type="predicted"/>
<dbReference type="PANTHER" id="PTHR21666">
    <property type="entry name" value="PEPTIDASE-RELATED"/>
    <property type="match status" value="1"/>
</dbReference>
<dbReference type="RefSeq" id="WP_151867102.1">
    <property type="nucleotide sequence ID" value="NZ_WBZB01000057.1"/>
</dbReference>
<sequence length="370" mass="42085">MSRQYLDSVLTKTLHISGYLIALLIAVEKLFSPSEDLVHVIRFVLLTGFIFSSFALPLVRPSSSWLKALGLIGMFLYIIGIIFPTMSILLGIAIIIGVIMVFINLLFNGTKEESNDHEHYQMPGPSKRSGMITTSIKYYTSMILSLFNPFQFVQMIKQIISQKNTSELIDFQQKGKYTLPFTDEWFIANGGIDKKDSHSWEIVNQRYAYDFIIANSNGCSHANDGDTLKDYYCYGQNILSPGDGEVIEVRDHIRDYPKPGTMMVDFLAKDFRGNFVVIKHQENEYSFMAHFIPGTFEVNKGDFVKRGQVIGKCGNSGHSTEPHLHFHFQDHPNFYQGKGLPIKFSNVIINGEYKEEGYIKKGERVTPIQQ</sequence>
<gene>
    <name evidence="3" type="ORF">F8153_14660</name>
</gene>
<keyword evidence="1" id="KW-1133">Transmembrane helix</keyword>
<comment type="caution">
    <text evidence="3">The sequence shown here is derived from an EMBL/GenBank/DDBJ whole genome shotgun (WGS) entry which is preliminary data.</text>
</comment>
<keyword evidence="1" id="KW-0812">Transmembrane</keyword>
<feature type="transmembrane region" description="Helical" evidence="1">
    <location>
        <begin position="39"/>
        <end position="58"/>
    </location>
</feature>
<dbReference type="Gene3D" id="2.70.70.10">
    <property type="entry name" value="Glucose Permease (Domain IIA)"/>
    <property type="match status" value="1"/>
</dbReference>
<dbReference type="GO" id="GO:0004222">
    <property type="term" value="F:metalloendopeptidase activity"/>
    <property type="evidence" value="ECO:0007669"/>
    <property type="project" value="TreeGrafter"/>
</dbReference>
<protein>
    <submittedName>
        <fullName evidence="3">M23 family metallopeptidase</fullName>
    </submittedName>
</protein>
<dbReference type="InterPro" id="IPR016047">
    <property type="entry name" value="M23ase_b-sheet_dom"/>
</dbReference>
<feature type="transmembrane region" description="Helical" evidence="1">
    <location>
        <begin position="89"/>
        <end position="107"/>
    </location>
</feature>
<name>A0A833HLI7_9FIRM</name>
<reference evidence="3 4" key="1">
    <citation type="submission" date="2019-10" db="EMBL/GenBank/DDBJ databases">
        <title>Alkaliphilus serpentinus sp. nov. and Alkaliphilus pronyensis sp. nov., two novel anaerobic alkaliphilic species isolated from the serpentinized-hosted hydrothermal field of the Prony Bay (New Caledonia).</title>
        <authorList>
            <person name="Postec A."/>
        </authorList>
    </citation>
    <scope>NUCLEOTIDE SEQUENCE [LARGE SCALE GENOMIC DNA]</scope>
    <source>
        <strain evidence="3 4">LacT</strain>
    </source>
</reference>
<feature type="transmembrane region" description="Helical" evidence="1">
    <location>
        <begin position="9"/>
        <end position="27"/>
    </location>
</feature>
<evidence type="ECO:0000313" key="4">
    <source>
        <dbReference type="Proteomes" id="UP000465601"/>
    </source>
</evidence>
<keyword evidence="1" id="KW-0472">Membrane</keyword>
<dbReference type="PANTHER" id="PTHR21666:SF270">
    <property type="entry name" value="MUREIN HYDROLASE ACTIVATOR ENVC"/>
    <property type="match status" value="1"/>
</dbReference>
<feature type="domain" description="M23ase beta-sheet core" evidence="2">
    <location>
        <begin position="234"/>
        <end position="330"/>
    </location>
</feature>
<evidence type="ECO:0000259" key="2">
    <source>
        <dbReference type="Pfam" id="PF01551"/>
    </source>
</evidence>
<dbReference type="OrthoDB" id="9809488at2"/>
<dbReference type="AlphaFoldDB" id="A0A833HLI7"/>
<dbReference type="SUPFAM" id="SSF51261">
    <property type="entry name" value="Duplicated hybrid motif"/>
    <property type="match status" value="1"/>
</dbReference>
<keyword evidence="4" id="KW-1185">Reference proteome</keyword>
<dbReference type="InterPro" id="IPR050570">
    <property type="entry name" value="Cell_wall_metabolism_enzyme"/>
</dbReference>
<dbReference type="Pfam" id="PF01551">
    <property type="entry name" value="Peptidase_M23"/>
    <property type="match status" value="1"/>
</dbReference>
<dbReference type="CDD" id="cd12797">
    <property type="entry name" value="M23_peptidase"/>
    <property type="match status" value="1"/>
</dbReference>
<dbReference type="Proteomes" id="UP000465601">
    <property type="component" value="Unassembled WGS sequence"/>
</dbReference>
<feature type="transmembrane region" description="Helical" evidence="1">
    <location>
        <begin position="65"/>
        <end position="83"/>
    </location>
</feature>
<dbReference type="InterPro" id="IPR011055">
    <property type="entry name" value="Dup_hybrid_motif"/>
</dbReference>
<evidence type="ECO:0000256" key="1">
    <source>
        <dbReference type="SAM" id="Phobius"/>
    </source>
</evidence>
<accession>A0A833HLI7</accession>
<evidence type="ECO:0000313" key="3">
    <source>
        <dbReference type="EMBL" id="KAB3525741.1"/>
    </source>
</evidence>
<dbReference type="EMBL" id="WBZB01000057">
    <property type="protein sequence ID" value="KAB3525741.1"/>
    <property type="molecule type" value="Genomic_DNA"/>
</dbReference>
<organism evidence="3 4">
    <name type="scientific">Alkaliphilus serpentinus</name>
    <dbReference type="NCBI Taxonomy" id="1482731"/>
    <lineage>
        <taxon>Bacteria</taxon>
        <taxon>Bacillati</taxon>
        <taxon>Bacillota</taxon>
        <taxon>Clostridia</taxon>
        <taxon>Peptostreptococcales</taxon>
        <taxon>Natronincolaceae</taxon>
        <taxon>Alkaliphilus</taxon>
    </lineage>
</organism>